<dbReference type="EMBL" id="JBBPBN010000012">
    <property type="protein sequence ID" value="KAK9027131.1"/>
    <property type="molecule type" value="Genomic_DNA"/>
</dbReference>
<dbReference type="PANTHER" id="PTHR31286:SF173">
    <property type="entry name" value="DUF4283 DOMAIN-CONTAINING PROTEIN"/>
    <property type="match status" value="1"/>
</dbReference>
<evidence type="ECO:0000313" key="4">
    <source>
        <dbReference type="Proteomes" id="UP001396334"/>
    </source>
</evidence>
<evidence type="ECO:0000256" key="1">
    <source>
        <dbReference type="SAM" id="MobiDB-lite"/>
    </source>
</evidence>
<keyword evidence="2" id="KW-0812">Transmembrane</keyword>
<reference evidence="3 4" key="1">
    <citation type="journal article" date="2024" name="G3 (Bethesda)">
        <title>Genome assembly of Hibiscus sabdariffa L. provides insights into metabolisms of medicinal natural products.</title>
        <authorList>
            <person name="Kim T."/>
        </authorList>
    </citation>
    <scope>NUCLEOTIDE SEQUENCE [LARGE SCALE GENOMIC DNA]</scope>
    <source>
        <strain evidence="3">TK-2024</strain>
        <tissue evidence="3">Old leaves</tissue>
    </source>
</reference>
<dbReference type="InterPro" id="IPR040256">
    <property type="entry name" value="At4g02000-like"/>
</dbReference>
<evidence type="ECO:0008006" key="5">
    <source>
        <dbReference type="Google" id="ProtNLM"/>
    </source>
</evidence>
<dbReference type="Proteomes" id="UP001396334">
    <property type="component" value="Unassembled WGS sequence"/>
</dbReference>
<feature type="region of interest" description="Disordered" evidence="1">
    <location>
        <begin position="276"/>
        <end position="298"/>
    </location>
</feature>
<organism evidence="3 4">
    <name type="scientific">Hibiscus sabdariffa</name>
    <name type="common">roselle</name>
    <dbReference type="NCBI Taxonomy" id="183260"/>
    <lineage>
        <taxon>Eukaryota</taxon>
        <taxon>Viridiplantae</taxon>
        <taxon>Streptophyta</taxon>
        <taxon>Embryophyta</taxon>
        <taxon>Tracheophyta</taxon>
        <taxon>Spermatophyta</taxon>
        <taxon>Magnoliopsida</taxon>
        <taxon>eudicotyledons</taxon>
        <taxon>Gunneridae</taxon>
        <taxon>Pentapetalae</taxon>
        <taxon>rosids</taxon>
        <taxon>malvids</taxon>
        <taxon>Malvales</taxon>
        <taxon>Malvaceae</taxon>
        <taxon>Malvoideae</taxon>
        <taxon>Hibiscus</taxon>
    </lineage>
</organism>
<gene>
    <name evidence="3" type="ORF">V6N11_066975</name>
</gene>
<keyword evidence="2" id="KW-0472">Membrane</keyword>
<proteinExistence type="predicted"/>
<name>A0ABR2SPI8_9ROSI</name>
<evidence type="ECO:0000256" key="2">
    <source>
        <dbReference type="SAM" id="Phobius"/>
    </source>
</evidence>
<dbReference type="PANTHER" id="PTHR31286">
    <property type="entry name" value="GLYCINE-RICH CELL WALL STRUCTURAL PROTEIN 1.8-LIKE"/>
    <property type="match status" value="1"/>
</dbReference>
<keyword evidence="4" id="KW-1185">Reference proteome</keyword>
<comment type="caution">
    <text evidence="3">The sequence shown here is derived from an EMBL/GenBank/DDBJ whole genome shotgun (WGS) entry which is preliminary data.</text>
</comment>
<sequence>MDCDGHKPLIPAISYRDMLIGGPSPIIYDDLISLGDDDIDLLENDVRTDGPWTIFGHYITVEPWSVDFNPLQEHPSRIMAWVRLPGLPITWYKRSLIEAIGARIGKVVKIDYQTDYGRRGRFQEWLLKLISGSRWYLKSLSMGKSSSWNMRRCLWCVSNVASMAMLVIFVSRILMVNTSLLNKAHSKSKPKSCPLNPLVLGCCSSGCPLPVQAHNPTQPPPIMNPAPPASIDVPNTKENATKVKAKGKVPLSMHKPPAVVLAPKNTNIMPRKSCSTLARSSRSTKERNASSTLNPAKHGALVMSSDSSHIALAKPSIKKNSSIVVQDNTQLNSTTAPPSTLEPITSGATSLVGFVPHLNGDYGIDANGMVE</sequence>
<feature type="transmembrane region" description="Helical" evidence="2">
    <location>
        <begin position="153"/>
        <end position="175"/>
    </location>
</feature>
<evidence type="ECO:0000313" key="3">
    <source>
        <dbReference type="EMBL" id="KAK9027131.1"/>
    </source>
</evidence>
<keyword evidence="2" id="KW-1133">Transmembrane helix</keyword>
<accession>A0ABR2SPI8</accession>
<protein>
    <recommendedName>
        <fullName evidence="5">DUF4283 domain-containing protein</fullName>
    </recommendedName>
</protein>